<keyword evidence="1" id="KW-0812">Transmembrane</keyword>
<feature type="transmembrane region" description="Helical" evidence="1">
    <location>
        <begin position="127"/>
        <end position="149"/>
    </location>
</feature>
<evidence type="ECO:0000313" key="4">
    <source>
        <dbReference type="Proteomes" id="UP000324738"/>
    </source>
</evidence>
<evidence type="ECO:0000259" key="2">
    <source>
        <dbReference type="Pfam" id="PF07331"/>
    </source>
</evidence>
<sequence>MREVAVNIRRDVAAGLFFTVIGLSALLMAVNYPFGTTFNMGPGYFPIIVSGLMLVLGVLLTITAFRANAGPLLNDIAWRPLIIILVAVVGFALLIDRGGMLPALAFLTIVGWYANPNRNLKVLPIQFLVSILVPVLIFRVALGMPIPLWRF</sequence>
<accession>A0A5B0DTL8</accession>
<keyword evidence="1" id="KW-1133">Transmembrane helix</keyword>
<feature type="domain" description="DUF1468" evidence="2">
    <location>
        <begin position="13"/>
        <end position="147"/>
    </location>
</feature>
<dbReference type="OrthoDB" id="5186924at2"/>
<proteinExistence type="predicted"/>
<gene>
    <name evidence="3" type="ORF">FPY71_14740</name>
</gene>
<dbReference type="EMBL" id="VTWH01000003">
    <property type="protein sequence ID" value="KAA0969768.1"/>
    <property type="molecule type" value="Genomic_DNA"/>
</dbReference>
<feature type="transmembrane region" description="Helical" evidence="1">
    <location>
        <begin position="99"/>
        <end position="115"/>
    </location>
</feature>
<evidence type="ECO:0000313" key="3">
    <source>
        <dbReference type="EMBL" id="KAA0969768.1"/>
    </source>
</evidence>
<dbReference type="AlphaFoldDB" id="A0A5B0DTL8"/>
<feature type="transmembrane region" description="Helical" evidence="1">
    <location>
        <begin position="12"/>
        <end position="32"/>
    </location>
</feature>
<reference evidence="3 4" key="1">
    <citation type="submission" date="2019-08" db="EMBL/GenBank/DDBJ databases">
        <title>Aureimonas fodiniaquatilis sp. nov., isolated from a coal mine wastewater.</title>
        <authorList>
            <person name="Kim W."/>
        </authorList>
    </citation>
    <scope>NUCLEOTIDE SEQUENCE [LARGE SCALE GENOMIC DNA]</scope>
    <source>
        <strain evidence="3 4">CAU 1482</strain>
    </source>
</reference>
<protein>
    <recommendedName>
        <fullName evidence="2">DUF1468 domain-containing protein</fullName>
    </recommendedName>
</protein>
<dbReference type="Pfam" id="PF07331">
    <property type="entry name" value="TctB"/>
    <property type="match status" value="1"/>
</dbReference>
<organism evidence="3 4">
    <name type="scientific">Aureimonas fodinaquatilis</name>
    <dbReference type="NCBI Taxonomy" id="2565783"/>
    <lineage>
        <taxon>Bacteria</taxon>
        <taxon>Pseudomonadati</taxon>
        <taxon>Pseudomonadota</taxon>
        <taxon>Alphaproteobacteria</taxon>
        <taxon>Hyphomicrobiales</taxon>
        <taxon>Aurantimonadaceae</taxon>
        <taxon>Aureimonas</taxon>
    </lineage>
</organism>
<dbReference type="InterPro" id="IPR009936">
    <property type="entry name" value="DUF1468"/>
</dbReference>
<name>A0A5B0DTL8_9HYPH</name>
<keyword evidence="4" id="KW-1185">Reference proteome</keyword>
<keyword evidence="1" id="KW-0472">Membrane</keyword>
<dbReference type="Proteomes" id="UP000324738">
    <property type="component" value="Unassembled WGS sequence"/>
</dbReference>
<feature type="transmembrane region" description="Helical" evidence="1">
    <location>
        <begin position="76"/>
        <end position="93"/>
    </location>
</feature>
<evidence type="ECO:0000256" key="1">
    <source>
        <dbReference type="SAM" id="Phobius"/>
    </source>
</evidence>
<feature type="transmembrane region" description="Helical" evidence="1">
    <location>
        <begin position="44"/>
        <end position="64"/>
    </location>
</feature>
<comment type="caution">
    <text evidence="3">The sequence shown here is derived from an EMBL/GenBank/DDBJ whole genome shotgun (WGS) entry which is preliminary data.</text>
</comment>